<dbReference type="InterPro" id="IPR029063">
    <property type="entry name" value="SAM-dependent_MTases_sf"/>
</dbReference>
<evidence type="ECO:0000313" key="2">
    <source>
        <dbReference type="EMBL" id="MFC2925456.1"/>
    </source>
</evidence>
<reference evidence="3" key="1">
    <citation type="journal article" date="2019" name="Int. J. Syst. Evol. Microbiol.">
        <title>The Global Catalogue of Microorganisms (GCM) 10K type strain sequencing project: providing services to taxonomists for standard genome sequencing and annotation.</title>
        <authorList>
            <consortium name="The Broad Institute Genomics Platform"/>
            <consortium name="The Broad Institute Genome Sequencing Center for Infectious Disease"/>
            <person name="Wu L."/>
            <person name="Ma J."/>
        </authorList>
    </citation>
    <scope>NUCLEOTIDE SEQUENCE [LARGE SCALE GENOMIC DNA]</scope>
    <source>
        <strain evidence="3">KCTC 52487</strain>
    </source>
</reference>
<keyword evidence="3" id="KW-1185">Reference proteome</keyword>
<proteinExistence type="predicted"/>
<dbReference type="InterPro" id="IPR006342">
    <property type="entry name" value="FkbM_mtfrase"/>
</dbReference>
<comment type="caution">
    <text evidence="2">The sequence shown here is derived from an EMBL/GenBank/DDBJ whole genome shotgun (WGS) entry which is preliminary data.</text>
</comment>
<keyword evidence="2" id="KW-0489">Methyltransferase</keyword>
<name>A0ABV6ZVG5_9PROT</name>
<dbReference type="InterPro" id="IPR053188">
    <property type="entry name" value="FkbM_Methyltransferase"/>
</dbReference>
<dbReference type="PANTHER" id="PTHR36973:SF4">
    <property type="entry name" value="NODULATION PROTEIN"/>
    <property type="match status" value="1"/>
</dbReference>
<keyword evidence="2" id="KW-0808">Transferase</keyword>
<dbReference type="GO" id="GO:0032259">
    <property type="term" value="P:methylation"/>
    <property type="evidence" value="ECO:0007669"/>
    <property type="project" value="UniProtKB-KW"/>
</dbReference>
<sequence>MAPGKLTRRAVKAEALARLAALKVPVRTVIDVGVQTCTPELLRAYPGRPHLLIEPIAEFHSEIARNYKNTPHEIVSAALSRENGRAPMRLRSASPGGPITYAQLDESAAPSESHRTVDVLTLDSVCAARTLAKPYLLKIDVDGAEERVLDGARETLPHCSVVVLEVTFRDIPWRLNRLTRAGFTLFDIVDLAYYDGRWVQADLVFLNSRIEKEMGLEPYAGGLDMSKWEIARG</sequence>
<dbReference type="Gene3D" id="3.40.50.150">
    <property type="entry name" value="Vaccinia Virus protein VP39"/>
    <property type="match status" value="1"/>
</dbReference>
<dbReference type="PANTHER" id="PTHR36973">
    <property type="entry name" value="SLL1456 PROTEIN-RELATED"/>
    <property type="match status" value="1"/>
</dbReference>
<dbReference type="RefSeq" id="WP_343164766.1">
    <property type="nucleotide sequence ID" value="NZ_JBHRSV010000003.1"/>
</dbReference>
<dbReference type="Proteomes" id="UP001595379">
    <property type="component" value="Unassembled WGS sequence"/>
</dbReference>
<dbReference type="Pfam" id="PF05050">
    <property type="entry name" value="Methyltransf_21"/>
    <property type="match status" value="1"/>
</dbReference>
<dbReference type="SUPFAM" id="SSF53335">
    <property type="entry name" value="S-adenosyl-L-methionine-dependent methyltransferases"/>
    <property type="match status" value="1"/>
</dbReference>
<evidence type="ECO:0000313" key="3">
    <source>
        <dbReference type="Proteomes" id="UP001595379"/>
    </source>
</evidence>
<accession>A0ABV6ZVG5</accession>
<protein>
    <submittedName>
        <fullName evidence="2">FkbM family methyltransferase</fullName>
    </submittedName>
</protein>
<feature type="domain" description="Methyltransferase FkbM" evidence="1">
    <location>
        <begin position="51"/>
        <end position="169"/>
    </location>
</feature>
<dbReference type="NCBIfam" id="TIGR01444">
    <property type="entry name" value="fkbM_fam"/>
    <property type="match status" value="1"/>
</dbReference>
<dbReference type="EMBL" id="JBHRSV010000003">
    <property type="protein sequence ID" value="MFC2925456.1"/>
    <property type="molecule type" value="Genomic_DNA"/>
</dbReference>
<evidence type="ECO:0000259" key="1">
    <source>
        <dbReference type="Pfam" id="PF05050"/>
    </source>
</evidence>
<dbReference type="GO" id="GO:0008168">
    <property type="term" value="F:methyltransferase activity"/>
    <property type="evidence" value="ECO:0007669"/>
    <property type="project" value="UniProtKB-KW"/>
</dbReference>
<organism evidence="2 3">
    <name type="scientific">Hyphobacterium vulgare</name>
    <dbReference type="NCBI Taxonomy" id="1736751"/>
    <lineage>
        <taxon>Bacteria</taxon>
        <taxon>Pseudomonadati</taxon>
        <taxon>Pseudomonadota</taxon>
        <taxon>Alphaproteobacteria</taxon>
        <taxon>Maricaulales</taxon>
        <taxon>Maricaulaceae</taxon>
        <taxon>Hyphobacterium</taxon>
    </lineage>
</organism>
<gene>
    <name evidence="2" type="ORF">ACFOOR_05005</name>
</gene>